<name>A0ABY9WPY1_9BACT</name>
<proteinExistence type="predicted"/>
<evidence type="ECO:0000256" key="1">
    <source>
        <dbReference type="SAM" id="MobiDB-lite"/>
    </source>
</evidence>
<keyword evidence="4" id="KW-1185">Reference proteome</keyword>
<keyword evidence="3" id="KW-0675">Receptor</keyword>
<dbReference type="RefSeq" id="WP_395821543.1">
    <property type="nucleotide sequence ID" value="NZ_CP043494.1"/>
</dbReference>
<dbReference type="Proteomes" id="UP001611383">
    <property type="component" value="Chromosome"/>
</dbReference>
<evidence type="ECO:0000313" key="3">
    <source>
        <dbReference type="EMBL" id="WNG45856.1"/>
    </source>
</evidence>
<dbReference type="SUPFAM" id="SSF52200">
    <property type="entry name" value="Toll/Interleukin receptor TIR domain"/>
    <property type="match status" value="1"/>
</dbReference>
<dbReference type="Pfam" id="PF13676">
    <property type="entry name" value="TIR_2"/>
    <property type="match status" value="1"/>
</dbReference>
<accession>A0ABY9WPY1</accession>
<feature type="domain" description="TIR" evidence="2">
    <location>
        <begin position="471"/>
        <end position="550"/>
    </location>
</feature>
<organism evidence="3 4">
    <name type="scientific">Archangium minus</name>
    <dbReference type="NCBI Taxonomy" id="83450"/>
    <lineage>
        <taxon>Bacteria</taxon>
        <taxon>Pseudomonadati</taxon>
        <taxon>Myxococcota</taxon>
        <taxon>Myxococcia</taxon>
        <taxon>Myxococcales</taxon>
        <taxon>Cystobacterineae</taxon>
        <taxon>Archangiaceae</taxon>
        <taxon>Archangium</taxon>
    </lineage>
</organism>
<evidence type="ECO:0000259" key="2">
    <source>
        <dbReference type="Pfam" id="PF13676"/>
    </source>
</evidence>
<gene>
    <name evidence="3" type="ORF">F0U60_18375</name>
</gene>
<dbReference type="Gene3D" id="3.40.50.10140">
    <property type="entry name" value="Toll/interleukin-1 receptor homology (TIR) domain"/>
    <property type="match status" value="1"/>
</dbReference>
<feature type="region of interest" description="Disordered" evidence="1">
    <location>
        <begin position="99"/>
        <end position="139"/>
    </location>
</feature>
<feature type="compositionally biased region" description="Basic and acidic residues" evidence="1">
    <location>
        <begin position="99"/>
        <end position="122"/>
    </location>
</feature>
<protein>
    <submittedName>
        <fullName evidence="3">Toll/interleukin-1 receptor domain-containing protein</fullName>
    </submittedName>
</protein>
<sequence length="592" mass="65464">MPLASSEPALLNASEIARLLAIAREGEYDLRIRALRLIVRLPIAQDAWRELSLLLMDRVSRLALAERSYLLPSIEFQEALKVLTIAPLPETKQFLRELKEQGSDPQREVVRNAEEVTHHAESTRLASPSEQPRPVVNEEHRARADALAEPWLNPDFVPPFPDAATFGLLRAVSPPVARRLASSLFVALSPGGTSRGGWESNALVVWISELQSEFSPDVAQLFEAYCSQQNPDIRQQLVWAISRAPLRDILLRPGGQEGGVLIPFLEQVLSLTAKASPPLASLPTLNPPGVFRLFHSQRVGGTDAGDAAVRVVIPEADAARPMLVGLAGPSRVARGSKFTVRFVALVEGLKAELRKILAGSSPRARPPLNPQAGAWQPGTTVQLHLSGPYLKVSPARPWKDAFIWNGSYEILDFEVEVDKTAPMEAITDLQCDVSVMGVRVAVVRMGILLSGEAAPSPRPWALFSAPFSKSFASYAPENKNDVSLIASRLKDQTGMELFMDCVDLHAGSRWRDQRLAAIRACPQFVLFWSSHACQSPWVTWEWRTALEVKRDVILGAQLLEPVHFAPLPDELVHLRFDDSLLHRDDFLLKLRH</sequence>
<dbReference type="InterPro" id="IPR000157">
    <property type="entry name" value="TIR_dom"/>
</dbReference>
<dbReference type="InterPro" id="IPR035897">
    <property type="entry name" value="Toll_tir_struct_dom_sf"/>
</dbReference>
<evidence type="ECO:0000313" key="4">
    <source>
        <dbReference type="Proteomes" id="UP001611383"/>
    </source>
</evidence>
<reference evidence="3 4" key="1">
    <citation type="submission" date="2019-08" db="EMBL/GenBank/DDBJ databases">
        <title>Archangium and Cystobacter genomes.</title>
        <authorList>
            <person name="Chen I.-C.K."/>
            <person name="Wielgoss S."/>
        </authorList>
    </citation>
    <scope>NUCLEOTIDE SEQUENCE [LARGE SCALE GENOMIC DNA]</scope>
    <source>
        <strain evidence="3 4">Cbm 6</strain>
    </source>
</reference>
<dbReference type="EMBL" id="CP043494">
    <property type="protein sequence ID" value="WNG45856.1"/>
    <property type="molecule type" value="Genomic_DNA"/>
</dbReference>